<dbReference type="EMBL" id="CP038145">
    <property type="protein sequence ID" value="QBQ64140.1"/>
    <property type="molecule type" value="Genomic_DNA"/>
</dbReference>
<proteinExistence type="predicted"/>
<name>A0A4V1AY50_9PAST</name>
<organism evidence="3 4">
    <name type="scientific">Actinobacillus indolicus</name>
    <dbReference type="NCBI Taxonomy" id="51049"/>
    <lineage>
        <taxon>Bacteria</taxon>
        <taxon>Pseudomonadati</taxon>
        <taxon>Pseudomonadota</taxon>
        <taxon>Gammaproteobacteria</taxon>
        <taxon>Pasteurellales</taxon>
        <taxon>Pasteurellaceae</taxon>
        <taxon>Actinobacillus</taxon>
    </lineage>
</organism>
<dbReference type="RefSeq" id="WP_162856978.1">
    <property type="nucleotide sequence ID" value="NZ_CP038145.1"/>
</dbReference>
<keyword evidence="4" id="KW-1185">Reference proteome</keyword>
<feature type="signal peptide" evidence="1">
    <location>
        <begin position="1"/>
        <end position="20"/>
    </location>
</feature>
<evidence type="ECO:0000259" key="2">
    <source>
        <dbReference type="Pfam" id="PF05922"/>
    </source>
</evidence>
<dbReference type="InterPro" id="IPR010259">
    <property type="entry name" value="S8pro/Inhibitor_I9"/>
</dbReference>
<evidence type="ECO:0000313" key="4">
    <source>
        <dbReference type="Proteomes" id="UP000294444"/>
    </source>
</evidence>
<gene>
    <name evidence="3" type="ORF">EXH44_07900</name>
</gene>
<reference evidence="3 4" key="1">
    <citation type="submission" date="2019-03" db="EMBL/GenBank/DDBJ databases">
        <authorList>
            <person name="Che Y."/>
            <person name="Zhou L."/>
        </authorList>
    </citation>
    <scope>NUCLEOTIDE SEQUENCE [LARGE SCALE GENOMIC DNA]</scope>
    <source>
        <strain evidence="3 4">AIFJ1607</strain>
    </source>
</reference>
<dbReference type="Pfam" id="PF05922">
    <property type="entry name" value="Inhibitor_I9"/>
    <property type="match status" value="1"/>
</dbReference>
<feature type="domain" description="Inhibitor I9" evidence="2">
    <location>
        <begin position="26"/>
        <end position="105"/>
    </location>
</feature>
<sequence length="105" mass="12247">MKVYFFTLILCLGFLASANANIEQKNQQNQHYSSDTLLLFYDETGKQAVLDAIRNYQADIVYEYQNFNSFAIRIPKEKDIEQAKIFFSQVKGILSVEKDQIMQLH</sequence>
<dbReference type="Proteomes" id="UP000294444">
    <property type="component" value="Chromosome"/>
</dbReference>
<dbReference type="AlphaFoldDB" id="A0A4V1AY50"/>
<evidence type="ECO:0000256" key="1">
    <source>
        <dbReference type="SAM" id="SignalP"/>
    </source>
</evidence>
<evidence type="ECO:0000313" key="3">
    <source>
        <dbReference type="EMBL" id="QBQ64140.1"/>
    </source>
</evidence>
<protein>
    <recommendedName>
        <fullName evidence="2">Inhibitor I9 domain-containing protein</fullName>
    </recommendedName>
</protein>
<feature type="chain" id="PRO_5020239980" description="Inhibitor I9 domain-containing protein" evidence="1">
    <location>
        <begin position="21"/>
        <end position="105"/>
    </location>
</feature>
<keyword evidence="1" id="KW-0732">Signal</keyword>
<accession>A0A4V1AY50</accession>
<dbReference type="KEGG" id="aio:EXH44_07900"/>